<dbReference type="EMBL" id="CVOQ01000038">
    <property type="protein sequence ID" value="CRI19831.1"/>
    <property type="molecule type" value="Genomic_DNA"/>
</dbReference>
<evidence type="ECO:0000313" key="1">
    <source>
        <dbReference type="EMBL" id="CRI19831.1"/>
    </source>
</evidence>
<name>A0A0U1MUJ2_STAAU</name>
<evidence type="ECO:0000313" key="3">
    <source>
        <dbReference type="EMBL" id="MVL46658.1"/>
    </source>
</evidence>
<proteinExistence type="predicted"/>
<evidence type="ECO:0000313" key="5">
    <source>
        <dbReference type="Proteomes" id="UP000433366"/>
    </source>
</evidence>
<evidence type="ECO:0000313" key="6">
    <source>
        <dbReference type="Proteomes" id="UP000434412"/>
    </source>
</evidence>
<organism evidence="1 4">
    <name type="scientific">Staphylococcus aureus</name>
    <dbReference type="NCBI Taxonomy" id="1280"/>
    <lineage>
        <taxon>Bacteria</taxon>
        <taxon>Bacillati</taxon>
        <taxon>Bacillota</taxon>
        <taxon>Bacilli</taxon>
        <taxon>Bacillales</taxon>
        <taxon>Staphylococcaceae</taxon>
        <taxon>Staphylococcus</taxon>
    </lineage>
</organism>
<sequence>MENNNYITDLDAIELSSGWNYNEKLNVGKHINVNSHSYKVIDKVNPTSTGLGYKIYERYDNKKPTGRLIISFDGTDFSDINDVNTDLRLAGDSIPNQLLEAGKVYSNLKNKYQDANTMDSFEFKSKYNEDSTNYEGKSITNAGGNSLSGAIAQYLGVLDPGLSVTTTNSAPIPKSLTRMARRDANNIHNYHSRSDTLTRINIGGLMYHSMVGKHIFLENGVSTFGALVPAHTGYNFEEKEKLDHFDQDNIINKEVYTSRNGLKIYADMDEHTPIFVWSGDAIGAGTSKIKLDKGHLADLNDYVHGRLTEYVNNIDIKMKDIRTSVERENNNFSQHVNETKDHFKKVIKLNELEGWIHNISNLIRTKIESKADELKGNLRTLRDQDNILDLVGADHIINSIIDFIDKITDKISKFIKYGDDFIEAAFDIISNTIVKMFVNLSEGFEDGVREEVLAHLNVVIPNIQIIKNQVTHFGDGINDILTQMTHLDDNVMVNNVPINKNATKQTSKPLAESKNLLLNLEIRNKVMESGLATLASNINLLLVPETLRIIALISIVDACTPTLSNFVGKIEWIASKVPFAKTTAETLKSFKNLVDKLHQQLTDMRLILGELIFTELIIVEMHDFFKNALLSDSLLRDIKVLSSNAKGDADMLETELHAVINAMSQNEGKSVDALKNSTASLKNNLTKLKEQLDKTTH</sequence>
<dbReference type="EMBL" id="WPRH01000712">
    <property type="protein sequence ID" value="MVI56885.1"/>
    <property type="molecule type" value="Genomic_DNA"/>
</dbReference>
<accession>A0A0U1MUJ2</accession>
<evidence type="ECO:0000313" key="2">
    <source>
        <dbReference type="EMBL" id="MVI56885.1"/>
    </source>
</evidence>
<dbReference type="Proteomes" id="UP000434412">
    <property type="component" value="Unassembled WGS sequence"/>
</dbReference>
<gene>
    <name evidence="1" type="ORF">BN1321_430037</name>
    <name evidence="2" type="ORF">GO793_13605</name>
    <name evidence="3" type="ORF">GO941_14365</name>
</gene>
<protein>
    <submittedName>
        <fullName evidence="1">Uncharacterized protein</fullName>
    </submittedName>
</protein>
<dbReference type="EMBL" id="WPVZ01000769">
    <property type="protein sequence ID" value="MVL46658.1"/>
    <property type="molecule type" value="Genomic_DNA"/>
</dbReference>
<reference evidence="5 6" key="2">
    <citation type="submission" date="2019-11" db="EMBL/GenBank/DDBJ databases">
        <title>Implementation of targeted gown and glove precautions to prevent Staphylococcus aureus acquisition in community-based nursing homes.</title>
        <authorList>
            <person name="Stine O.C."/>
        </authorList>
    </citation>
    <scope>NUCLEOTIDE SEQUENCE [LARGE SCALE GENOMIC DNA]</scope>
    <source>
        <strain evidence="3 6">S_2023.LVRQ.AN</strain>
        <strain evidence="2 5">S_4031.LGMP.AI</strain>
    </source>
</reference>
<dbReference type="Proteomes" id="UP000039437">
    <property type="component" value="Unassembled WGS sequence"/>
</dbReference>
<evidence type="ECO:0000313" key="4">
    <source>
        <dbReference type="Proteomes" id="UP000039437"/>
    </source>
</evidence>
<dbReference type="Proteomes" id="UP000433366">
    <property type="component" value="Unassembled WGS sequence"/>
</dbReference>
<reference evidence="1 4" key="1">
    <citation type="submission" date="2015-04" db="EMBL/GenBank/DDBJ databases">
        <authorList>
            <person name="Syromyatnikov M.Y."/>
            <person name="Popov V.N."/>
        </authorList>
    </citation>
    <scope>NUCLEOTIDE SEQUENCE [LARGE SCALE GENOMIC DNA]</scope>
    <source>
        <strain evidence="1 4">AH1</strain>
    </source>
</reference>
<dbReference type="AlphaFoldDB" id="A0A0U1MUJ2"/>